<dbReference type="Gene3D" id="2.60.40.10">
    <property type="entry name" value="Immunoglobulins"/>
    <property type="match status" value="1"/>
</dbReference>
<keyword evidence="5" id="KW-1133">Transmembrane helix</keyword>
<dbReference type="GO" id="GO:0005524">
    <property type="term" value="F:ATP binding"/>
    <property type="evidence" value="ECO:0007669"/>
    <property type="project" value="UniProtKB-KW"/>
</dbReference>
<feature type="region of interest" description="Disordered" evidence="8">
    <location>
        <begin position="1"/>
        <end position="32"/>
    </location>
</feature>
<evidence type="ECO:0000256" key="6">
    <source>
        <dbReference type="ARBA" id="ARBA00023136"/>
    </source>
</evidence>
<keyword evidence="7" id="KW-0675">Receptor</keyword>
<evidence type="ECO:0000256" key="3">
    <source>
        <dbReference type="ARBA" id="ARBA00022741"/>
    </source>
</evidence>
<reference evidence="10 11" key="1">
    <citation type="submission" date="2024-09" db="EMBL/GenBank/DDBJ databases">
        <title>A chromosome-level genome assembly of Gray's grenadier anchovy, Coilia grayii.</title>
        <authorList>
            <person name="Fu Z."/>
        </authorList>
    </citation>
    <scope>NUCLEOTIDE SEQUENCE [LARGE SCALE GENOMIC DNA]</scope>
    <source>
        <strain evidence="10">G4</strain>
        <tissue evidence="10">Muscle</tissue>
    </source>
</reference>
<dbReference type="SUPFAM" id="SSF49265">
    <property type="entry name" value="Fibronectin type III"/>
    <property type="match status" value="1"/>
</dbReference>
<dbReference type="EMBL" id="JBHFQA010000020">
    <property type="protein sequence ID" value="KAL2081715.1"/>
    <property type="molecule type" value="Genomic_DNA"/>
</dbReference>
<gene>
    <name evidence="10" type="ORF">ACEWY4_023568</name>
</gene>
<dbReference type="InterPro" id="IPR013783">
    <property type="entry name" value="Ig-like_fold"/>
</dbReference>
<dbReference type="InterPro" id="IPR003961">
    <property type="entry name" value="FN3_dom"/>
</dbReference>
<evidence type="ECO:0000256" key="4">
    <source>
        <dbReference type="ARBA" id="ARBA00022840"/>
    </source>
</evidence>
<evidence type="ECO:0000256" key="1">
    <source>
        <dbReference type="ARBA" id="ARBA00004479"/>
    </source>
</evidence>
<dbReference type="CDD" id="cd00063">
    <property type="entry name" value="FN3"/>
    <property type="match status" value="1"/>
</dbReference>
<keyword evidence="11" id="KW-1185">Reference proteome</keyword>
<evidence type="ECO:0000313" key="10">
    <source>
        <dbReference type="EMBL" id="KAL2081715.1"/>
    </source>
</evidence>
<dbReference type="FunFam" id="2.60.40.10:FF:000190">
    <property type="entry name" value="Ephrin type-A receptor 7"/>
    <property type="match status" value="1"/>
</dbReference>
<keyword evidence="6" id="KW-0472">Membrane</keyword>
<accession>A0ABD1J5A0</accession>
<dbReference type="Pfam" id="PF00041">
    <property type="entry name" value="fn3"/>
    <property type="match status" value="1"/>
</dbReference>
<dbReference type="InterPro" id="IPR036116">
    <property type="entry name" value="FN3_sf"/>
</dbReference>
<dbReference type="AlphaFoldDB" id="A0ABD1J5A0"/>
<keyword evidence="3" id="KW-0547">Nucleotide-binding</keyword>
<feature type="domain" description="Fibronectin type-III" evidence="9">
    <location>
        <begin position="59"/>
        <end position="169"/>
    </location>
</feature>
<keyword evidence="2" id="KW-0812">Transmembrane</keyword>
<dbReference type="PANTHER" id="PTHR46877:SF10">
    <property type="entry name" value="EPHRIN TYPE-A RECEPTOR 6"/>
    <property type="match status" value="1"/>
</dbReference>
<dbReference type="PANTHER" id="PTHR46877">
    <property type="entry name" value="EPH RECEPTOR A5"/>
    <property type="match status" value="1"/>
</dbReference>
<sequence>MQFHHLPISEEEDEEEEEEVEEEKGKENYSYDDGSQLCYCEKGYFRADKDPPSMACTRPPSPPRNVVFNINETSLFLEWSPPSDTGGRKDLTYNVLCKRCGPDQQQCELCGGELRFVPRPQGLTNASVTVLDFAAHANYTFEIESQNGVSELSSVPRPVAAVTISTDQGASYSIDRHSLAIFCVFQGHGGRQPGDVRPTRRKGERNALGFSNLLLPCKGHHYRCIMGDDGKEPTCWSGHLAVAALMAPRGMAFFVNVTSQGVGDLHQQGSALLASTVALPVGCMEGDMARTR</sequence>
<evidence type="ECO:0000256" key="2">
    <source>
        <dbReference type="ARBA" id="ARBA00022692"/>
    </source>
</evidence>
<organism evidence="10 11">
    <name type="scientific">Coilia grayii</name>
    <name type="common">Gray's grenadier anchovy</name>
    <dbReference type="NCBI Taxonomy" id="363190"/>
    <lineage>
        <taxon>Eukaryota</taxon>
        <taxon>Metazoa</taxon>
        <taxon>Chordata</taxon>
        <taxon>Craniata</taxon>
        <taxon>Vertebrata</taxon>
        <taxon>Euteleostomi</taxon>
        <taxon>Actinopterygii</taxon>
        <taxon>Neopterygii</taxon>
        <taxon>Teleostei</taxon>
        <taxon>Clupei</taxon>
        <taxon>Clupeiformes</taxon>
        <taxon>Clupeoidei</taxon>
        <taxon>Engraulidae</taxon>
        <taxon>Coilinae</taxon>
        <taxon>Coilia</taxon>
    </lineage>
</organism>
<comment type="caution">
    <text evidence="10">The sequence shown here is derived from an EMBL/GenBank/DDBJ whole genome shotgun (WGS) entry which is preliminary data.</text>
</comment>
<name>A0ABD1J5A0_9TELE</name>
<evidence type="ECO:0000256" key="5">
    <source>
        <dbReference type="ARBA" id="ARBA00022989"/>
    </source>
</evidence>
<protein>
    <recommendedName>
        <fullName evidence="9">Fibronectin type-III domain-containing protein</fullName>
    </recommendedName>
</protein>
<dbReference type="GO" id="GO:0016020">
    <property type="term" value="C:membrane"/>
    <property type="evidence" value="ECO:0007669"/>
    <property type="project" value="UniProtKB-SubCell"/>
</dbReference>
<feature type="compositionally biased region" description="Acidic residues" evidence="8">
    <location>
        <begin position="9"/>
        <end position="22"/>
    </location>
</feature>
<evidence type="ECO:0000259" key="9">
    <source>
        <dbReference type="PROSITE" id="PS50853"/>
    </source>
</evidence>
<keyword evidence="4" id="KW-0067">ATP-binding</keyword>
<dbReference type="PROSITE" id="PS50853">
    <property type="entry name" value="FN3"/>
    <property type="match status" value="1"/>
</dbReference>
<comment type="subcellular location">
    <subcellularLocation>
        <location evidence="1">Membrane</location>
        <topology evidence="1">Single-pass type I membrane protein</topology>
    </subcellularLocation>
</comment>
<evidence type="ECO:0000256" key="8">
    <source>
        <dbReference type="SAM" id="MobiDB-lite"/>
    </source>
</evidence>
<proteinExistence type="predicted"/>
<evidence type="ECO:0000256" key="7">
    <source>
        <dbReference type="ARBA" id="ARBA00023170"/>
    </source>
</evidence>
<dbReference type="InterPro" id="IPR050449">
    <property type="entry name" value="Ephrin_rcpt_TKs"/>
</dbReference>
<dbReference type="SMART" id="SM00060">
    <property type="entry name" value="FN3"/>
    <property type="match status" value="1"/>
</dbReference>
<dbReference type="Proteomes" id="UP001591681">
    <property type="component" value="Unassembled WGS sequence"/>
</dbReference>
<evidence type="ECO:0000313" key="11">
    <source>
        <dbReference type="Proteomes" id="UP001591681"/>
    </source>
</evidence>